<dbReference type="Gene3D" id="2.40.128.340">
    <property type="match status" value="2"/>
</dbReference>
<dbReference type="InterPro" id="IPR044016">
    <property type="entry name" value="Big_13"/>
</dbReference>
<accession>A0A4Q1UJ64</accession>
<dbReference type="SUPFAM" id="SSF69318">
    <property type="entry name" value="Integrin alpha N-terminal domain"/>
    <property type="match status" value="1"/>
</dbReference>
<dbReference type="InterPro" id="IPR028994">
    <property type="entry name" value="Integrin_alpha_N"/>
</dbReference>
<dbReference type="PANTHER" id="PTHR44103:SF1">
    <property type="entry name" value="PROPROTEIN CONVERTASE P"/>
    <property type="match status" value="1"/>
</dbReference>
<dbReference type="NCBIfam" id="TIGR04415">
    <property type="entry name" value="O_hepto_targRPT"/>
    <property type="match status" value="4"/>
</dbReference>
<organism evidence="3 4">
    <name type="scientific">Bradyrhizobium betae</name>
    <dbReference type="NCBI Taxonomy" id="244734"/>
    <lineage>
        <taxon>Bacteria</taxon>
        <taxon>Pseudomonadati</taxon>
        <taxon>Pseudomonadota</taxon>
        <taxon>Alphaproteobacteria</taxon>
        <taxon>Hyphomicrobiales</taxon>
        <taxon>Nitrobacteraceae</taxon>
        <taxon>Bradyrhizobium</taxon>
    </lineage>
</organism>
<dbReference type="InterPro" id="IPR013517">
    <property type="entry name" value="FG-GAP"/>
</dbReference>
<name>A0A4Q1UJ64_9BRAD</name>
<dbReference type="Pfam" id="PF01839">
    <property type="entry name" value="FG-GAP"/>
    <property type="match status" value="1"/>
</dbReference>
<dbReference type="PANTHER" id="PTHR44103">
    <property type="entry name" value="PROPROTEIN CONVERTASE P"/>
    <property type="match status" value="1"/>
</dbReference>
<evidence type="ECO:0000256" key="1">
    <source>
        <dbReference type="ARBA" id="ARBA00022729"/>
    </source>
</evidence>
<proteinExistence type="predicted"/>
<keyword evidence="4" id="KW-1185">Reference proteome</keyword>
<gene>
    <name evidence="3" type="ORF">B5V03_39070</name>
</gene>
<dbReference type="AlphaFoldDB" id="A0A4Q1UJ64"/>
<comment type="caution">
    <text evidence="3">The sequence shown here is derived from an EMBL/GenBank/DDBJ whole genome shotgun (WGS) entry which is preliminary data.</text>
</comment>
<dbReference type="Proteomes" id="UP000290819">
    <property type="component" value="Unassembled WGS sequence"/>
</dbReference>
<evidence type="ECO:0000313" key="3">
    <source>
        <dbReference type="EMBL" id="RXT33530.1"/>
    </source>
</evidence>
<dbReference type="Gene3D" id="2.60.40.10">
    <property type="entry name" value="Immunoglobulins"/>
    <property type="match status" value="1"/>
</dbReference>
<dbReference type="Pfam" id="PF13517">
    <property type="entry name" value="FG-GAP_3"/>
    <property type="match status" value="2"/>
</dbReference>
<dbReference type="Pfam" id="PF19077">
    <property type="entry name" value="Big_13"/>
    <property type="match status" value="1"/>
</dbReference>
<keyword evidence="1" id="KW-0732">Signal</keyword>
<protein>
    <recommendedName>
        <fullName evidence="2">Bacterial Ig-like domain-containing protein</fullName>
    </recommendedName>
</protein>
<dbReference type="InterPro" id="IPR012332">
    <property type="entry name" value="Autotransporter_pectin_lyase_C"/>
</dbReference>
<evidence type="ECO:0000313" key="4">
    <source>
        <dbReference type="Proteomes" id="UP000290819"/>
    </source>
</evidence>
<feature type="domain" description="Bacterial Ig-like" evidence="2">
    <location>
        <begin position="520"/>
        <end position="590"/>
    </location>
</feature>
<dbReference type="Gene3D" id="2.160.20.20">
    <property type="match status" value="1"/>
</dbReference>
<dbReference type="InterPro" id="IPR013783">
    <property type="entry name" value="Ig-like_fold"/>
</dbReference>
<reference evidence="3 4" key="1">
    <citation type="submission" date="2017-03" db="EMBL/GenBank/DDBJ databases">
        <authorList>
            <person name="Safronova V.I."/>
            <person name="Sazanova A.L."/>
            <person name="Chirak E.R."/>
        </authorList>
    </citation>
    <scope>NUCLEOTIDE SEQUENCE [LARGE SCALE GENOMIC DNA]</scope>
    <source>
        <strain evidence="3 4">Opo-243</strain>
    </source>
</reference>
<sequence length="1099" mass="108555">MRDVQFRIAVARSIAPGTGLSGACVQFEASHQRAPPQGIPMPTISNLPTITSITATDPTQTDAGTVHYTVTFSKPVLGVAADQFSLALTGGIGGAGITDVSPVAGSNGASYTVTVNTGSGSGSVALQFTGTNVRDSSGYYVGPFQSETALITNPPTSIAVGDVNGDGKLDIVTGGTFAFSIGYLEVALNDGTGHFSSVSSERTGDVFALVTLADLNGDGKLDLAQVTSAGLKVRFGNGDGTFGAATSYAAGGAYQTPKVIDVTGDGVSDIVIGSTVLPGNGNGTFGTAITTSLGASSIAYGDFNGDGKLDLVTRNSSSAIALSFGNGDGTFQAPSSQVGTATTVVTGDFNGDGKLDMAAVSGTGISILLGNGDGTFSSSGTLQAGATIGSGAVADVTGDGKADLMVVTTNNTLVTFYGHGDGTFGPARVSPLDKTAGQIGVGDLNGDGKADILVGYQFGSGFNQSTGTDILLSGSSNESGPAYTIVRTSPALAITDADVTPGTDGKNYINAAHFNGGATTLTGAGNAGDIISVSDAVTHAIVGTATVGRDGTWRLGVSGLHDGTYSYVASTTDTQGNGTFGPAFTFTVDTTAPVLAITSVVNSDATSNLVNIRGTLDLADAPATLTVSYGGTNYTVTSTDGAWHLDNLSPVIGISYVTAQLRDAAGNLGVSQAIPLVRSSNLPGGTSLTNAYVMSGSTLVMPGPGALPGTSTVGTTILRGASVVNYGVSTGAVIENGGTETVAFGGRSFTATILAGGSQGIVSGTATDAVLFGYQQITNSGNAVHTEIKAGGQQIVDKAGTSRNTLIDAFGVQFVAAGANDFNATNAGTQWLSGTSAGMVIVSGGVQNDFGTAIGVTVASGGKQQVYGGGSADTTTVVAGGFQGVANATVTNTVLSGDQQVQADGHATGTTINAGGRQYVGSGGQTANTVITTGGLQYVDAGAADSNATINGGFQFVAGAASGASVSGGGEQDVGSGGTATNTHVDGGSEHVYAGGLLQNVDFGGSNGAMLWLDAPAGLAGSIANFGADDYIDFRNTVVSSVAVDGSNNLTVTTDGGQSYSWALLAQYSASSFVLSADGNGGTLLSYQPPQQAQLAAAH</sequence>
<dbReference type="PROSITE" id="PS51257">
    <property type="entry name" value="PROKAR_LIPOPROTEIN"/>
    <property type="match status" value="1"/>
</dbReference>
<evidence type="ECO:0000259" key="2">
    <source>
        <dbReference type="Pfam" id="PF19077"/>
    </source>
</evidence>
<dbReference type="EMBL" id="MZXW01000055">
    <property type="protein sequence ID" value="RXT33530.1"/>
    <property type="molecule type" value="Genomic_DNA"/>
</dbReference>
<dbReference type="Gene3D" id="2.130.10.130">
    <property type="entry name" value="Integrin alpha, N-terminal"/>
    <property type="match status" value="1"/>
</dbReference>
<dbReference type="InterPro" id="IPR030930">
    <property type="entry name" value="AIDA"/>
</dbReference>